<accession>A0ABW0UC41</accession>
<dbReference type="InterPro" id="IPR011990">
    <property type="entry name" value="TPR-like_helical_dom_sf"/>
</dbReference>
<keyword evidence="2" id="KW-1185">Reference proteome</keyword>
<dbReference type="SUPFAM" id="SSF48452">
    <property type="entry name" value="TPR-like"/>
    <property type="match status" value="1"/>
</dbReference>
<proteinExistence type="predicted"/>
<gene>
    <name evidence="1" type="ORF">ACFPQ3_01840</name>
</gene>
<name>A0ABW0UC41_9STRE</name>
<evidence type="ECO:0000313" key="1">
    <source>
        <dbReference type="EMBL" id="MFC5630364.1"/>
    </source>
</evidence>
<sequence>MTELDRTALFFEALESNQLTEAEQLLTQLYDSLDKEDVIGQFWANNNRIYLSVKKAQLQEARQSGRRNVRLAEKLGDLEMKHIALHQLAYVEREAKDYPKALDYIVQEQALIAQLDLDDSDRKQADSVAGYEDAYLHFLMGDKTTAEAKMRTALDLALQTDDEVAKACAYRGLGEITKELSYFQKAKDLFLTIGDTIGAAEVEELITQLK</sequence>
<dbReference type="RefSeq" id="WP_156806353.1">
    <property type="nucleotide sequence ID" value="NZ_JBHSOJ010000015.1"/>
</dbReference>
<evidence type="ECO:0000313" key="2">
    <source>
        <dbReference type="Proteomes" id="UP001596110"/>
    </source>
</evidence>
<protein>
    <recommendedName>
        <fullName evidence="3">Tetratricopeptide repeat protein</fullName>
    </recommendedName>
</protein>
<dbReference type="EMBL" id="JBHSOJ010000015">
    <property type="protein sequence ID" value="MFC5630364.1"/>
    <property type="molecule type" value="Genomic_DNA"/>
</dbReference>
<dbReference type="Gene3D" id="1.25.40.10">
    <property type="entry name" value="Tetratricopeptide repeat domain"/>
    <property type="match status" value="1"/>
</dbReference>
<evidence type="ECO:0008006" key="3">
    <source>
        <dbReference type="Google" id="ProtNLM"/>
    </source>
</evidence>
<dbReference type="Proteomes" id="UP001596110">
    <property type="component" value="Unassembled WGS sequence"/>
</dbReference>
<comment type="caution">
    <text evidence="1">The sequence shown here is derived from an EMBL/GenBank/DDBJ whole genome shotgun (WGS) entry which is preliminary data.</text>
</comment>
<organism evidence="1 2">
    <name type="scientific">Streptococcus caledonicus</name>
    <dbReference type="NCBI Taxonomy" id="2614158"/>
    <lineage>
        <taxon>Bacteria</taxon>
        <taxon>Bacillati</taxon>
        <taxon>Bacillota</taxon>
        <taxon>Bacilli</taxon>
        <taxon>Lactobacillales</taxon>
        <taxon>Streptococcaceae</taxon>
        <taxon>Streptococcus</taxon>
    </lineage>
</organism>
<reference evidence="2" key="1">
    <citation type="journal article" date="2019" name="Int. J. Syst. Evol. Microbiol.">
        <title>The Global Catalogue of Microorganisms (GCM) 10K type strain sequencing project: providing services to taxonomists for standard genome sequencing and annotation.</title>
        <authorList>
            <consortium name="The Broad Institute Genomics Platform"/>
            <consortium name="The Broad Institute Genome Sequencing Center for Infectious Disease"/>
            <person name="Wu L."/>
            <person name="Ma J."/>
        </authorList>
    </citation>
    <scope>NUCLEOTIDE SEQUENCE [LARGE SCALE GENOMIC DNA]</scope>
    <source>
        <strain evidence="2">DT43</strain>
    </source>
</reference>